<organism evidence="1 2">
    <name type="scientific">Cladophialophora carrionii CBS 160.54</name>
    <dbReference type="NCBI Taxonomy" id="1279043"/>
    <lineage>
        <taxon>Eukaryota</taxon>
        <taxon>Fungi</taxon>
        <taxon>Dikarya</taxon>
        <taxon>Ascomycota</taxon>
        <taxon>Pezizomycotina</taxon>
        <taxon>Eurotiomycetes</taxon>
        <taxon>Chaetothyriomycetidae</taxon>
        <taxon>Chaetothyriales</taxon>
        <taxon>Herpotrichiellaceae</taxon>
        <taxon>Cladophialophora</taxon>
    </lineage>
</organism>
<dbReference type="GeneID" id="19981947"/>
<gene>
    <name evidence="1" type="ORF">G647_03454</name>
</gene>
<sequence>MKAHSKSYPRAKLRKIVKAHSRKRVGKTVDALVFLNFVLFIEERRYGGSKDELELYSVGSAVRNERVHKETRMALPALRGTGNPHQTLLAQQCDGRPRAGAAI</sequence>
<reference evidence="1 2" key="1">
    <citation type="submission" date="2013-03" db="EMBL/GenBank/DDBJ databases">
        <title>The Genome Sequence of Cladophialophora carrionii CBS 160.54.</title>
        <authorList>
            <consortium name="The Broad Institute Genomics Platform"/>
            <person name="Cuomo C."/>
            <person name="de Hoog S."/>
            <person name="Gorbushina A."/>
            <person name="Walker B."/>
            <person name="Young S.K."/>
            <person name="Zeng Q."/>
            <person name="Gargeya S."/>
            <person name="Fitzgerald M."/>
            <person name="Haas B."/>
            <person name="Abouelleil A."/>
            <person name="Allen A.W."/>
            <person name="Alvarado L."/>
            <person name="Arachchi H.M."/>
            <person name="Berlin A.M."/>
            <person name="Chapman S.B."/>
            <person name="Gainer-Dewar J."/>
            <person name="Goldberg J."/>
            <person name="Griggs A."/>
            <person name="Gujja S."/>
            <person name="Hansen M."/>
            <person name="Howarth C."/>
            <person name="Imamovic A."/>
            <person name="Ireland A."/>
            <person name="Larimer J."/>
            <person name="McCowan C."/>
            <person name="Murphy C."/>
            <person name="Pearson M."/>
            <person name="Poon T.W."/>
            <person name="Priest M."/>
            <person name="Roberts A."/>
            <person name="Saif S."/>
            <person name="Shea T."/>
            <person name="Sisk P."/>
            <person name="Sykes S."/>
            <person name="Wortman J."/>
            <person name="Nusbaum C."/>
            <person name="Birren B."/>
        </authorList>
    </citation>
    <scope>NUCLEOTIDE SEQUENCE [LARGE SCALE GENOMIC DNA]</scope>
    <source>
        <strain evidence="1 2">CBS 160.54</strain>
    </source>
</reference>
<accession>V9DB63</accession>
<dbReference type="GO" id="GO:0046982">
    <property type="term" value="F:protein heterodimerization activity"/>
    <property type="evidence" value="ECO:0007669"/>
    <property type="project" value="InterPro"/>
</dbReference>
<dbReference type="AlphaFoldDB" id="V9DB63"/>
<dbReference type="RefSeq" id="XP_008726021.1">
    <property type="nucleotide sequence ID" value="XM_008727799.1"/>
</dbReference>
<name>V9DB63_9EURO</name>
<proteinExistence type="predicted"/>
<dbReference type="HOGENOM" id="CLU_2263455_0_0_1"/>
<evidence type="ECO:0000313" key="2">
    <source>
        <dbReference type="Proteomes" id="UP000030678"/>
    </source>
</evidence>
<dbReference type="InterPro" id="IPR009072">
    <property type="entry name" value="Histone-fold"/>
</dbReference>
<protein>
    <submittedName>
        <fullName evidence="1">Uncharacterized protein</fullName>
    </submittedName>
</protein>
<dbReference type="Proteomes" id="UP000030678">
    <property type="component" value="Unassembled WGS sequence"/>
</dbReference>
<dbReference type="Gene3D" id="1.10.20.10">
    <property type="entry name" value="Histone, subunit A"/>
    <property type="match status" value="1"/>
</dbReference>
<dbReference type="EMBL" id="KB822704">
    <property type="protein sequence ID" value="ETI24085.1"/>
    <property type="molecule type" value="Genomic_DNA"/>
</dbReference>
<dbReference type="OrthoDB" id="2543597at2759"/>
<dbReference type="VEuPathDB" id="FungiDB:G647_03454"/>
<evidence type="ECO:0000313" key="1">
    <source>
        <dbReference type="EMBL" id="ETI24085.1"/>
    </source>
</evidence>